<evidence type="ECO:0000313" key="3">
    <source>
        <dbReference type="EMBL" id="TCD70110.1"/>
    </source>
</evidence>
<dbReference type="EMBL" id="RWJN01000027">
    <property type="protein sequence ID" value="TCD70110.1"/>
    <property type="molecule type" value="Genomic_DNA"/>
</dbReference>
<protein>
    <recommendedName>
        <fullName evidence="5">NGG1 interacting factor</fullName>
    </recommendedName>
</protein>
<name>A0A4R0RMV0_9APHY</name>
<feature type="binding site" evidence="2">
    <location>
        <position position="244"/>
    </location>
    <ligand>
        <name>a divalent metal cation</name>
        <dbReference type="ChEBI" id="CHEBI:60240"/>
        <label>1</label>
    </ligand>
</feature>
<comment type="caution">
    <text evidence="3">The sequence shown here is derived from an EMBL/GenBank/DDBJ whole genome shotgun (WGS) entry which is preliminary data.</text>
</comment>
<dbReference type="AlphaFoldDB" id="A0A4R0RMV0"/>
<proteinExistence type="inferred from homology"/>
<evidence type="ECO:0000313" key="4">
    <source>
        <dbReference type="Proteomes" id="UP000292702"/>
    </source>
</evidence>
<dbReference type="InterPro" id="IPR036069">
    <property type="entry name" value="DUF34/NIF3_sf"/>
</dbReference>
<dbReference type="GO" id="GO:0005739">
    <property type="term" value="C:mitochondrion"/>
    <property type="evidence" value="ECO:0007669"/>
    <property type="project" value="TreeGrafter"/>
</dbReference>
<keyword evidence="4" id="KW-1185">Reference proteome</keyword>
<dbReference type="PANTHER" id="PTHR13799">
    <property type="entry name" value="NGG1 INTERACTING FACTOR 3"/>
    <property type="match status" value="1"/>
</dbReference>
<dbReference type="Gene3D" id="3.40.1390.30">
    <property type="entry name" value="NIF3 (NGG1p interacting factor 3)-like"/>
    <property type="match status" value="1"/>
</dbReference>
<evidence type="ECO:0000256" key="1">
    <source>
        <dbReference type="ARBA" id="ARBA00006964"/>
    </source>
</evidence>
<evidence type="ECO:0000256" key="2">
    <source>
        <dbReference type="PIRSR" id="PIRSR602678-1"/>
    </source>
</evidence>
<feature type="binding site" evidence="2">
    <location>
        <position position="108"/>
    </location>
    <ligand>
        <name>a divalent metal cation</name>
        <dbReference type="ChEBI" id="CHEBI:60240"/>
        <label>1</label>
    </ligand>
</feature>
<gene>
    <name evidence="3" type="ORF">EIP91_004839</name>
</gene>
<dbReference type="Proteomes" id="UP000292702">
    <property type="component" value="Unassembled WGS sequence"/>
</dbReference>
<sequence>MAVSIVKSLCKAMESIAPLRLAEKWDNVGLLLESPIINPNANRVLLTIDLTTAVTEEALSSRTAFIVSYHPTIFKPLPSLTLARPLQSNLLRCAASGISVYVPHTALDSVWGGINDWLGAGVGQPPEKKGPPNAEGGYKIALIGEESPDGKGGMGRVVTLPESVSMKEMERRIKTHLGVDQIQVGYPAGKSPEDATIRSVAICAGAGDGVLLGVDADLYFTGEMPHHAVLASVADGRFVALCGHTNTERGYLQTLAEKLRTQIQTEAQEVTELNPSLASTLRSLDVHISKADKHPLQIV</sequence>
<dbReference type="PANTHER" id="PTHR13799:SF13">
    <property type="entry name" value="NIF3-LIKE PROTEIN 1"/>
    <property type="match status" value="1"/>
</dbReference>
<comment type="similarity">
    <text evidence="1">Belongs to the GTP cyclohydrolase I type 2/NIF3 family.</text>
</comment>
<feature type="binding site" evidence="2">
    <location>
        <position position="70"/>
    </location>
    <ligand>
        <name>a divalent metal cation</name>
        <dbReference type="ChEBI" id="CHEBI:60240"/>
        <label>1</label>
    </ligand>
</feature>
<dbReference type="NCBIfam" id="TIGR00486">
    <property type="entry name" value="YbgI_SA1388"/>
    <property type="match status" value="1"/>
</dbReference>
<dbReference type="SUPFAM" id="SSF102705">
    <property type="entry name" value="NIF3 (NGG1p interacting factor 3)-like"/>
    <property type="match status" value="1"/>
</dbReference>
<keyword evidence="2" id="KW-0479">Metal-binding</keyword>
<evidence type="ECO:0008006" key="5">
    <source>
        <dbReference type="Google" id="ProtNLM"/>
    </source>
</evidence>
<organism evidence="3 4">
    <name type="scientific">Steccherinum ochraceum</name>
    <dbReference type="NCBI Taxonomy" id="92696"/>
    <lineage>
        <taxon>Eukaryota</taxon>
        <taxon>Fungi</taxon>
        <taxon>Dikarya</taxon>
        <taxon>Basidiomycota</taxon>
        <taxon>Agaricomycotina</taxon>
        <taxon>Agaricomycetes</taxon>
        <taxon>Polyporales</taxon>
        <taxon>Steccherinaceae</taxon>
        <taxon>Steccherinum</taxon>
    </lineage>
</organism>
<accession>A0A4R0RMV0</accession>
<feature type="binding site" evidence="2">
    <location>
        <position position="248"/>
    </location>
    <ligand>
        <name>a divalent metal cation</name>
        <dbReference type="ChEBI" id="CHEBI:60240"/>
        <label>1</label>
    </ligand>
</feature>
<dbReference type="STRING" id="92696.A0A4R0RMV0"/>
<dbReference type="InterPro" id="IPR002678">
    <property type="entry name" value="DUF34/NIF3"/>
</dbReference>
<reference evidence="3 4" key="1">
    <citation type="submission" date="2018-11" db="EMBL/GenBank/DDBJ databases">
        <title>Genome assembly of Steccherinum ochraceum LE-BIN_3174, the white-rot fungus of the Steccherinaceae family (The Residual Polyporoid clade, Polyporales, Basidiomycota).</title>
        <authorList>
            <person name="Fedorova T.V."/>
            <person name="Glazunova O.A."/>
            <person name="Landesman E.O."/>
            <person name="Moiseenko K.V."/>
            <person name="Psurtseva N.V."/>
            <person name="Savinova O.S."/>
            <person name="Shakhova N.V."/>
            <person name="Tyazhelova T.V."/>
            <person name="Vasina D.V."/>
        </authorList>
    </citation>
    <scope>NUCLEOTIDE SEQUENCE [LARGE SCALE GENOMIC DNA]</scope>
    <source>
        <strain evidence="3 4">LE-BIN_3174</strain>
    </source>
</reference>
<dbReference type="GO" id="GO:0046872">
    <property type="term" value="F:metal ion binding"/>
    <property type="evidence" value="ECO:0007669"/>
    <property type="project" value="UniProtKB-KW"/>
</dbReference>
<dbReference type="FunFam" id="3.40.1390.30:FF:000001">
    <property type="entry name" value="GTP cyclohydrolase 1 type 2"/>
    <property type="match status" value="1"/>
</dbReference>
<dbReference type="OrthoDB" id="3345469at2759"/>
<dbReference type="Pfam" id="PF01784">
    <property type="entry name" value="DUF34_NIF3"/>
    <property type="match status" value="1"/>
</dbReference>